<dbReference type="STRING" id="682795.AciX8_1643"/>
<protein>
    <submittedName>
        <fullName evidence="1">Rv0623 family protein transcription factor</fullName>
    </submittedName>
</protein>
<organism evidence="1 2">
    <name type="scientific">Granulicella mallensis (strain ATCC BAA-1857 / DSM 23137 / MP5ACTX8)</name>
    <dbReference type="NCBI Taxonomy" id="682795"/>
    <lineage>
        <taxon>Bacteria</taxon>
        <taxon>Pseudomonadati</taxon>
        <taxon>Acidobacteriota</taxon>
        <taxon>Terriglobia</taxon>
        <taxon>Terriglobales</taxon>
        <taxon>Acidobacteriaceae</taxon>
        <taxon>Granulicella</taxon>
    </lineage>
</organism>
<dbReference type="Proteomes" id="UP000007113">
    <property type="component" value="Chromosome"/>
</dbReference>
<evidence type="ECO:0000313" key="2">
    <source>
        <dbReference type="Proteomes" id="UP000007113"/>
    </source>
</evidence>
<dbReference type="OrthoDB" id="495439at2"/>
<dbReference type="Pfam" id="PF07704">
    <property type="entry name" value="PSK_trans_fac"/>
    <property type="match status" value="1"/>
</dbReference>
<reference evidence="1 2" key="1">
    <citation type="submission" date="2011-11" db="EMBL/GenBank/DDBJ databases">
        <title>Complete sequence of Granulicella mallensis MP5ACTX8.</title>
        <authorList>
            <consortium name="US DOE Joint Genome Institute"/>
            <person name="Lucas S."/>
            <person name="Copeland A."/>
            <person name="Lapidus A."/>
            <person name="Cheng J.-F."/>
            <person name="Goodwin L."/>
            <person name="Pitluck S."/>
            <person name="Peters L."/>
            <person name="Lu M."/>
            <person name="Detter J.C."/>
            <person name="Han C."/>
            <person name="Tapia R."/>
            <person name="Land M."/>
            <person name="Hauser L."/>
            <person name="Kyrpides N."/>
            <person name="Ivanova N."/>
            <person name="Mikhailova N."/>
            <person name="Pagani I."/>
            <person name="Rawat S."/>
            <person name="Mannisto M."/>
            <person name="Haggblom M."/>
            <person name="Woyke T."/>
        </authorList>
    </citation>
    <scope>NUCLEOTIDE SEQUENCE [LARGE SCALE GENOMIC DNA]</scope>
    <source>
        <strain evidence="2">ATCC BAA-1857 / DSM 23137 / MP5ACTX8</strain>
    </source>
</reference>
<name>G8NNV7_GRAMM</name>
<accession>G8NNV7</accession>
<dbReference type="AlphaFoldDB" id="G8NNV7"/>
<gene>
    <name evidence="1" type="ordered locus">AciX8_1643</name>
</gene>
<dbReference type="KEGG" id="gma:AciX8_1643"/>
<proteinExistence type="predicted"/>
<dbReference type="HOGENOM" id="CLU_165457_4_0_0"/>
<sequence length="91" mass="9937">MYTMYMALHITNPAVEQKVRSLASVTGESITEAIGAAAEERLIRFNAAGKNLSSPSVEEVLAMIRSFNLKPINEDLTDDEILGYGPEGFCE</sequence>
<keyword evidence="2" id="KW-1185">Reference proteome</keyword>
<dbReference type="EMBL" id="CP003130">
    <property type="protein sequence ID" value="AEU35982.1"/>
    <property type="molecule type" value="Genomic_DNA"/>
</dbReference>
<evidence type="ECO:0000313" key="1">
    <source>
        <dbReference type="EMBL" id="AEU35982.1"/>
    </source>
</evidence>
<dbReference type="InterPro" id="IPR011660">
    <property type="entry name" value="VapB-like"/>
</dbReference>
<dbReference type="eggNOG" id="COG4423">
    <property type="taxonomic scope" value="Bacteria"/>
</dbReference>